<reference evidence="3" key="1">
    <citation type="submission" date="2014-11" db="EMBL/GenBank/DDBJ databases">
        <title>Genome sequencing of Roseivirga sp. D-25.</title>
        <authorList>
            <person name="Selvaratnam C."/>
            <person name="Thevarajoo S."/>
            <person name="Goh K.M."/>
            <person name="Eee R."/>
            <person name="Chan K.-G."/>
            <person name="Chong C.S."/>
        </authorList>
    </citation>
    <scope>NUCLEOTIDE SEQUENCE [LARGE SCALE GENOMIC DNA]</scope>
    <source>
        <strain evidence="3">D-25</strain>
    </source>
</reference>
<dbReference type="Proteomes" id="UP000036908">
    <property type="component" value="Unassembled WGS sequence"/>
</dbReference>
<dbReference type="AlphaFoldDB" id="A0A0L8AKS9"/>
<name>A0A0L8AKS9_9BACT</name>
<dbReference type="PANTHER" id="PTHR46361">
    <property type="entry name" value="ELECTRON CARRIER/ PROTEIN DISULFIDE OXIDOREDUCTASE"/>
    <property type="match status" value="1"/>
</dbReference>
<dbReference type="Pfam" id="PF04784">
    <property type="entry name" value="DUF547"/>
    <property type="match status" value="1"/>
</dbReference>
<feature type="domain" description="DUF547" evidence="1">
    <location>
        <begin position="78"/>
        <end position="193"/>
    </location>
</feature>
<dbReference type="PATRIC" id="fig|1566026.4.peg.3677"/>
<gene>
    <name evidence="2" type="ORF">OB69_09200</name>
</gene>
<evidence type="ECO:0000259" key="1">
    <source>
        <dbReference type="Pfam" id="PF04784"/>
    </source>
</evidence>
<keyword evidence="3" id="KW-1185">Reference proteome</keyword>
<evidence type="ECO:0000313" key="2">
    <source>
        <dbReference type="EMBL" id="KOF02989.1"/>
    </source>
</evidence>
<sequence>MKSLINISVLFFLLALISWPNNSLIAVENGPAPSHKIWDELLKKYVNEEGFIDYKGIISEQDKFEKYLDLLTNNAPSNNWSKNEKLAYWINTYNAFTVKLIIDNYPLKNIKDLNPTLSIPTIHTVWTKDFFKIGEEDFNLDRVEHKILRVEFEEPRIHFAINCASFSCPVLRPEAFKAEKIEMQLEEQTRAFINDSQRNKITKNKVELSKIFSWFGGDFKKDQTLIQFLNKYSVVKINDNADIDFMDYQWSLNDASKK</sequence>
<dbReference type="EMBL" id="JSVA01000009">
    <property type="protein sequence ID" value="KOF02989.1"/>
    <property type="molecule type" value="Genomic_DNA"/>
</dbReference>
<protein>
    <recommendedName>
        <fullName evidence="1">DUF547 domain-containing protein</fullName>
    </recommendedName>
</protein>
<comment type="caution">
    <text evidence="2">The sequence shown here is derived from an EMBL/GenBank/DDBJ whole genome shotgun (WGS) entry which is preliminary data.</text>
</comment>
<dbReference type="OrthoDB" id="526867at2"/>
<evidence type="ECO:0000313" key="3">
    <source>
        <dbReference type="Proteomes" id="UP000036908"/>
    </source>
</evidence>
<proteinExistence type="predicted"/>
<dbReference type="InterPro" id="IPR006869">
    <property type="entry name" value="DUF547"/>
</dbReference>
<dbReference type="PANTHER" id="PTHR46361:SF3">
    <property type="entry name" value="ELECTRON CARRIER_ PROTEIN DISULFIDE OXIDOREDUCTASE"/>
    <property type="match status" value="1"/>
</dbReference>
<organism evidence="2 3">
    <name type="scientific">Roseivirga seohaensis subsp. aquiponti</name>
    <dbReference type="NCBI Taxonomy" id="1566026"/>
    <lineage>
        <taxon>Bacteria</taxon>
        <taxon>Pseudomonadati</taxon>
        <taxon>Bacteroidota</taxon>
        <taxon>Cytophagia</taxon>
        <taxon>Cytophagales</taxon>
        <taxon>Roseivirgaceae</taxon>
        <taxon>Roseivirga</taxon>
    </lineage>
</organism>
<accession>A0A0L8AKS9</accession>